<protein>
    <submittedName>
        <fullName evidence="8">Myxalamid-type polyketide synthase MxaE and MxaD</fullName>
    </submittedName>
</protein>
<dbReference type="InterPro" id="IPR001227">
    <property type="entry name" value="Ac_transferase_dom_sf"/>
</dbReference>
<dbReference type="RefSeq" id="WP_306869903.1">
    <property type="nucleotide sequence ID" value="NZ_JAUSRB010000002.1"/>
</dbReference>
<evidence type="ECO:0000313" key="9">
    <source>
        <dbReference type="Proteomes" id="UP001230426"/>
    </source>
</evidence>
<evidence type="ECO:0000259" key="5">
    <source>
        <dbReference type="PROSITE" id="PS50075"/>
    </source>
</evidence>
<dbReference type="SUPFAM" id="SSF55048">
    <property type="entry name" value="Probable ACP-binding domain of malonyl-CoA ACP transacylase"/>
    <property type="match status" value="1"/>
</dbReference>
<dbReference type="Pfam" id="PF00698">
    <property type="entry name" value="Acyl_transf_1"/>
    <property type="match status" value="1"/>
</dbReference>
<dbReference type="SMART" id="SM00825">
    <property type="entry name" value="PKS_KS"/>
    <property type="match status" value="1"/>
</dbReference>
<evidence type="ECO:0000256" key="4">
    <source>
        <dbReference type="PROSITE-ProRule" id="PRU01363"/>
    </source>
</evidence>
<keyword evidence="9" id="KW-1185">Reference proteome</keyword>
<evidence type="ECO:0000259" key="7">
    <source>
        <dbReference type="PROSITE" id="PS52019"/>
    </source>
</evidence>
<dbReference type="Gene3D" id="3.30.70.3290">
    <property type="match status" value="1"/>
</dbReference>
<organism evidence="8 9">
    <name type="scientific">Streptosporangium brasiliense</name>
    <dbReference type="NCBI Taxonomy" id="47480"/>
    <lineage>
        <taxon>Bacteria</taxon>
        <taxon>Bacillati</taxon>
        <taxon>Actinomycetota</taxon>
        <taxon>Actinomycetes</taxon>
        <taxon>Streptosporangiales</taxon>
        <taxon>Streptosporangiaceae</taxon>
        <taxon>Streptosporangium</taxon>
    </lineage>
</organism>
<dbReference type="PROSITE" id="PS52019">
    <property type="entry name" value="PKS_MFAS_DH"/>
    <property type="match status" value="1"/>
</dbReference>
<dbReference type="InterPro" id="IPR009081">
    <property type="entry name" value="PP-bd_ACP"/>
</dbReference>
<dbReference type="PROSITE" id="PS50075">
    <property type="entry name" value="CARRIER"/>
    <property type="match status" value="1"/>
</dbReference>
<dbReference type="InterPro" id="IPR049551">
    <property type="entry name" value="PKS_DH_C"/>
</dbReference>
<dbReference type="Pfam" id="PF16197">
    <property type="entry name" value="KAsynt_C_assoc"/>
    <property type="match status" value="1"/>
</dbReference>
<dbReference type="CDD" id="cd00833">
    <property type="entry name" value="PKS"/>
    <property type="match status" value="1"/>
</dbReference>
<dbReference type="CDD" id="cd08955">
    <property type="entry name" value="KR_2_FAS_SDR_x"/>
    <property type="match status" value="1"/>
</dbReference>
<dbReference type="Pfam" id="PF00109">
    <property type="entry name" value="ketoacyl-synt"/>
    <property type="match status" value="1"/>
</dbReference>
<dbReference type="SMART" id="SM00823">
    <property type="entry name" value="PKS_PP"/>
    <property type="match status" value="1"/>
</dbReference>
<dbReference type="Gene3D" id="1.10.1200.10">
    <property type="entry name" value="ACP-like"/>
    <property type="match status" value="1"/>
</dbReference>
<feature type="domain" description="PKS/mFAS DH" evidence="7">
    <location>
        <begin position="904"/>
        <end position="1192"/>
    </location>
</feature>
<keyword evidence="1" id="KW-0596">Phosphopantetheine</keyword>
<dbReference type="InterPro" id="IPR020806">
    <property type="entry name" value="PKS_PP-bd"/>
</dbReference>
<dbReference type="SUPFAM" id="SSF51735">
    <property type="entry name" value="NAD(P)-binding Rossmann-fold domains"/>
    <property type="match status" value="2"/>
</dbReference>
<dbReference type="SMART" id="SM00826">
    <property type="entry name" value="PKS_DH"/>
    <property type="match status" value="1"/>
</dbReference>
<dbReference type="InterPro" id="IPR013968">
    <property type="entry name" value="PKS_KR"/>
</dbReference>
<proteinExistence type="predicted"/>
<dbReference type="InterPro" id="IPR016035">
    <property type="entry name" value="Acyl_Trfase/lysoPLipase"/>
</dbReference>
<dbReference type="Gene3D" id="3.10.129.110">
    <property type="entry name" value="Polyketide synthase dehydratase"/>
    <property type="match status" value="1"/>
</dbReference>
<dbReference type="Proteomes" id="UP001230426">
    <property type="component" value="Unassembled WGS sequence"/>
</dbReference>
<comment type="caution">
    <text evidence="8">The sequence shown here is derived from an EMBL/GenBank/DDBJ whole genome shotgun (WGS) entry which is preliminary data.</text>
</comment>
<dbReference type="InterPro" id="IPR032821">
    <property type="entry name" value="PKS_assoc"/>
</dbReference>
<dbReference type="InterPro" id="IPR020807">
    <property type="entry name" value="PKS_DH"/>
</dbReference>
<keyword evidence="3" id="KW-0808">Transferase</keyword>
<feature type="domain" description="Carrier" evidence="5">
    <location>
        <begin position="1703"/>
        <end position="1777"/>
    </location>
</feature>
<dbReference type="InterPro" id="IPR014043">
    <property type="entry name" value="Acyl_transferase_dom"/>
</dbReference>
<dbReference type="SUPFAM" id="SSF53901">
    <property type="entry name" value="Thiolase-like"/>
    <property type="match status" value="1"/>
</dbReference>
<dbReference type="SUPFAM" id="SSF52151">
    <property type="entry name" value="FabD/lysophospholipase-like"/>
    <property type="match status" value="1"/>
</dbReference>
<feature type="region of interest" description="C-terminal hotdog fold" evidence="4">
    <location>
        <begin position="1044"/>
        <end position="1192"/>
    </location>
</feature>
<dbReference type="InterPro" id="IPR014030">
    <property type="entry name" value="Ketoacyl_synth_N"/>
</dbReference>
<feature type="active site" description="Proton donor; for dehydratase activity" evidence="4">
    <location>
        <position position="1106"/>
    </location>
</feature>
<dbReference type="InterPro" id="IPR018201">
    <property type="entry name" value="Ketoacyl_synth_AS"/>
</dbReference>
<dbReference type="InterPro" id="IPR020841">
    <property type="entry name" value="PKS_Beta-ketoAc_synthase_dom"/>
</dbReference>
<dbReference type="PROSITE" id="PS52004">
    <property type="entry name" value="KS3_2"/>
    <property type="match status" value="1"/>
</dbReference>
<dbReference type="InterPro" id="IPR049900">
    <property type="entry name" value="PKS_mFAS_DH"/>
</dbReference>
<dbReference type="Gene3D" id="3.40.50.720">
    <property type="entry name" value="NAD(P)-binding Rossmann-like Domain"/>
    <property type="match status" value="1"/>
</dbReference>
<dbReference type="PROSITE" id="PS00012">
    <property type="entry name" value="PHOSPHOPANTETHEINE"/>
    <property type="match status" value="1"/>
</dbReference>
<evidence type="ECO:0000256" key="1">
    <source>
        <dbReference type="ARBA" id="ARBA00022450"/>
    </source>
</evidence>
<dbReference type="InterPro" id="IPR016036">
    <property type="entry name" value="Malonyl_transacylase_ACP-bd"/>
</dbReference>
<dbReference type="InterPro" id="IPR006162">
    <property type="entry name" value="Ppantetheine_attach_site"/>
</dbReference>
<dbReference type="InterPro" id="IPR057326">
    <property type="entry name" value="KR_dom"/>
</dbReference>
<gene>
    <name evidence="8" type="ORF">J2S55_007098</name>
</gene>
<dbReference type="InterPro" id="IPR050091">
    <property type="entry name" value="PKS_NRPS_Biosynth_Enz"/>
</dbReference>
<dbReference type="Pfam" id="PF08659">
    <property type="entry name" value="KR"/>
    <property type="match status" value="1"/>
</dbReference>
<dbReference type="InterPro" id="IPR036291">
    <property type="entry name" value="NAD(P)-bd_dom_sf"/>
</dbReference>
<dbReference type="Pfam" id="PF14765">
    <property type="entry name" value="PS-DH"/>
    <property type="match status" value="1"/>
</dbReference>
<dbReference type="InterPro" id="IPR014031">
    <property type="entry name" value="Ketoacyl_synth_C"/>
</dbReference>
<dbReference type="PROSITE" id="PS00606">
    <property type="entry name" value="KS3_1"/>
    <property type="match status" value="1"/>
</dbReference>
<dbReference type="InterPro" id="IPR049552">
    <property type="entry name" value="PKS_DH_N"/>
</dbReference>
<dbReference type="Gene3D" id="3.40.47.10">
    <property type="match status" value="1"/>
</dbReference>
<dbReference type="InterPro" id="IPR042104">
    <property type="entry name" value="PKS_dehydratase_sf"/>
</dbReference>
<dbReference type="SMART" id="SM00822">
    <property type="entry name" value="PKS_KR"/>
    <property type="match status" value="1"/>
</dbReference>
<accession>A0ABT9RG53</accession>
<feature type="domain" description="Ketosynthase family 3 (KS3)" evidence="6">
    <location>
        <begin position="11"/>
        <end position="435"/>
    </location>
</feature>
<dbReference type="Gene3D" id="3.40.366.10">
    <property type="entry name" value="Malonyl-Coenzyme A Acyl Carrier Protein, domain 2"/>
    <property type="match status" value="1"/>
</dbReference>
<keyword evidence="2" id="KW-0597">Phosphoprotein</keyword>
<dbReference type="InterPro" id="IPR016039">
    <property type="entry name" value="Thiolase-like"/>
</dbReference>
<dbReference type="EMBL" id="JAUSRB010000002">
    <property type="protein sequence ID" value="MDP9867832.1"/>
    <property type="molecule type" value="Genomic_DNA"/>
</dbReference>
<evidence type="ECO:0000256" key="3">
    <source>
        <dbReference type="ARBA" id="ARBA00022679"/>
    </source>
</evidence>
<feature type="region of interest" description="N-terminal hotdog fold" evidence="4">
    <location>
        <begin position="904"/>
        <end position="1031"/>
    </location>
</feature>
<dbReference type="SMART" id="SM00827">
    <property type="entry name" value="PKS_AT"/>
    <property type="match status" value="1"/>
</dbReference>
<evidence type="ECO:0000313" key="8">
    <source>
        <dbReference type="EMBL" id="MDP9867832.1"/>
    </source>
</evidence>
<name>A0ABT9RG53_9ACTN</name>
<dbReference type="PANTHER" id="PTHR43775">
    <property type="entry name" value="FATTY ACID SYNTHASE"/>
    <property type="match status" value="1"/>
</dbReference>
<feature type="active site" description="Proton acceptor; for dehydratase activity" evidence="4">
    <location>
        <position position="936"/>
    </location>
</feature>
<dbReference type="Pfam" id="PF00550">
    <property type="entry name" value="PP-binding"/>
    <property type="match status" value="1"/>
</dbReference>
<reference evidence="8 9" key="1">
    <citation type="submission" date="2023-07" db="EMBL/GenBank/DDBJ databases">
        <title>Sequencing the genomes of 1000 actinobacteria strains.</title>
        <authorList>
            <person name="Klenk H.-P."/>
        </authorList>
    </citation>
    <scope>NUCLEOTIDE SEQUENCE [LARGE SCALE GENOMIC DNA]</scope>
    <source>
        <strain evidence="8 9">DSM 44109</strain>
    </source>
</reference>
<dbReference type="SUPFAM" id="SSF47336">
    <property type="entry name" value="ACP-like"/>
    <property type="match status" value="1"/>
</dbReference>
<dbReference type="PANTHER" id="PTHR43775:SF37">
    <property type="entry name" value="SI:DKEY-61P9.11"/>
    <property type="match status" value="1"/>
</dbReference>
<dbReference type="Pfam" id="PF02801">
    <property type="entry name" value="Ketoacyl-synt_C"/>
    <property type="match status" value="1"/>
</dbReference>
<evidence type="ECO:0000256" key="2">
    <source>
        <dbReference type="ARBA" id="ARBA00022553"/>
    </source>
</evidence>
<dbReference type="InterPro" id="IPR036736">
    <property type="entry name" value="ACP-like_sf"/>
</dbReference>
<evidence type="ECO:0000259" key="6">
    <source>
        <dbReference type="PROSITE" id="PS52004"/>
    </source>
</evidence>
<dbReference type="Pfam" id="PF21089">
    <property type="entry name" value="PKS_DH_N"/>
    <property type="match status" value="1"/>
</dbReference>
<sequence length="1787" mass="190894">MSRTEDTRAVPEPIAVVGMACRLPGARSPEELWELLRQGRNTISEIPSDRFPVEEVHHPASGVPGKLASKYGGFVSGIDEFDAEFFGISPREAAATDPQHRMVMEVAWEAFEDAGLVLERMPELTGAAFMGVITSDYWDRQSGVLEELDVHTVAGSTRGGNAGRISYALNLTGMSVALDAACSSSLVAVQLAVQSLRAGSCDVAFAGGVNAILTPDHGIGFSQGAMMALDGQCKAFDARADGYVRSEGVGIVVLKTLSRAVADGDRIHALIRGAAAGNDGHSDGFMAPQVAGQQAALRAAYRDAGVDPASVAYVEAHGTGTSVGDPVEIAALAGVLGQGRPEDRPLLVGSVKTNLGHTEGAAGVTGLIKTVLCVKHGWLPASLNFTTPNPSIPWDEIRVRVCDQGQPWPDQDGPRRAGVSSFGVTGTNAHIILQEPPSAARPDGNRENRDRPMLLPISARTPGARNALAARYRDLLRTTPLHQVAPAAGVRRSHHEQRLAVVAGTAEEAAAKLDAYAANGHAEGVYTGEADDLGGTGRTAWVFPGQGAQWLGMGRDLLDEEPVFAAAIADCEKVMRHYVDWSLTAELSAGPEASRLAEIDVAQPTIFAVQVALVRLWRSWGFEPDAVIGHSMGEVAAAHVAGVLDLDDAARIICGRSRLIRATSGRGAMASVELSAERAEALIAERGGRAVLAVHNGPTSCVLAGTPEEIDATLRDLDAEGVFGRRVQVDIASHSPQMDPLRDPLLELLAPLRPGSGDVPLISTVTGRFIDGPGMDAAYWVNNLREPVLFADAVQHLAESGFDTFVEFSPNPLLARAVQQNLRHTGRDGVAVTALTRDTPGRTALLEAAAELYVNGRAVDFSRLQPGGTADVTLPSYPWQRKRYWKTADRTAARGGAASNAGGHPIIGRALTLAPSDTLIWDFTVDLERLPYLSDHRVHDMPILPGTAYHELALAAGQEAYDGAFEVEDLRLERALFLAPGTPQRLQARLEATGDDGRRRWTCHVADATGGGTTEWSSIATGVLRPCPPPELENRIDPPDLTCYPETVEVAEHYAAQHRRGIQQTGAFQSVVAIHRAEGAVAAELRVDDGIAPGLRRYLFHPALLDSALQPVMTLLGDTAAAEDTHLPVVTRRCRVHARPEPGTRLWATAVRTARPEPDLVEFDVWISDDKGRLLASINGFQLRRLVSELPEVVEHRAGRLLYGVEWAELQPLAEPVPERDHWLVVGDSPLGAELCSRLAATGARPLLVRHGSDYRRLAPGRRALDLASMEDWKLLTEEQTESGAWPPRGVVLVPTPPSEGAAGSAALEGCHDILALVKALTGTGTGAPPRLWLVTTAAQSPDGDDHVDPAQTAVWGLGRVIPYEHPELRCSLVDLPADPDPATVCALLAEIAHDGPETEIALRHGRRYTSRLRRRPLPPARPVSVRSDGTYLIAGGFGGVGLLTAEWLVGHGARDVVLVGRRGAPPSAADRIAAMRAAGARVHLVAADIASREDVANLLDDLARRLPPLRGVVNSAVVLDDGTLAQLDRERFFTPMPPKVEGSWHLHELTRHLSLDFFLLYSSAASVIGSPGQGNYSAANGYQDGLAWHRRAAGLPALSVNWGQWAATGQVAKAGNDLRLDERGFAGFAPAEALTILDRLLSDPPAQASVMSFDPTAWTRHFPALRGSSLLRELVEEGSVREETGPVPTPDMLADGGEKALRLITAYLCAQVAAVVQLPPEKVDPSQRAHRLGLDSLMAVQLRNRVAADLGVTLPVAVFLQRRTIGDLSTVALTHLREPASDPERV</sequence>